<feature type="transmembrane region" description="Helical" evidence="2">
    <location>
        <begin position="303"/>
        <end position="324"/>
    </location>
</feature>
<accession>A0ABR1JUP6</accession>
<feature type="region of interest" description="Disordered" evidence="1">
    <location>
        <begin position="1"/>
        <end position="40"/>
    </location>
</feature>
<feature type="compositionally biased region" description="Polar residues" evidence="1">
    <location>
        <begin position="514"/>
        <end position="528"/>
    </location>
</feature>
<protein>
    <submittedName>
        <fullName evidence="3">Uncharacterized protein</fullName>
    </submittedName>
</protein>
<name>A0ABR1JUP6_9AGAR</name>
<evidence type="ECO:0000256" key="1">
    <source>
        <dbReference type="SAM" id="MobiDB-lite"/>
    </source>
</evidence>
<keyword evidence="2" id="KW-1133">Transmembrane helix</keyword>
<dbReference type="EMBL" id="JBANRG010000005">
    <property type="protein sequence ID" value="KAK7466368.1"/>
    <property type="molecule type" value="Genomic_DNA"/>
</dbReference>
<keyword evidence="2" id="KW-0812">Transmembrane</keyword>
<gene>
    <name evidence="3" type="ORF">VKT23_005095</name>
</gene>
<dbReference type="PANTHER" id="PTHR34587">
    <property type="entry name" value="VWFA DOMAIN-CONTAINING PROTEIN"/>
    <property type="match status" value="1"/>
</dbReference>
<reference evidence="3 4" key="1">
    <citation type="submission" date="2024-01" db="EMBL/GenBank/DDBJ databases">
        <title>A draft genome for the cacao thread blight pathogen Marasmiellus scandens.</title>
        <authorList>
            <person name="Baruah I.K."/>
            <person name="Leung J."/>
            <person name="Bukari Y."/>
            <person name="Amoako-Attah I."/>
            <person name="Meinhardt L.W."/>
            <person name="Bailey B.A."/>
            <person name="Cohen S.P."/>
        </authorList>
    </citation>
    <scope>NUCLEOTIDE SEQUENCE [LARGE SCALE GENOMIC DNA]</scope>
    <source>
        <strain evidence="3 4">GH-19</strain>
    </source>
</reference>
<dbReference type="PANTHER" id="PTHR34587:SF2">
    <property type="entry name" value="G-PROTEIN COUPLED RECEPTORS FAMILY 1 PROFILE DOMAIN-CONTAINING PROTEIN"/>
    <property type="match status" value="1"/>
</dbReference>
<keyword evidence="2" id="KW-0472">Membrane</keyword>
<feature type="compositionally biased region" description="Low complexity" evidence="1">
    <location>
        <begin position="8"/>
        <end position="23"/>
    </location>
</feature>
<comment type="caution">
    <text evidence="3">The sequence shown here is derived from an EMBL/GenBank/DDBJ whole genome shotgun (WGS) entry which is preliminary data.</text>
</comment>
<feature type="compositionally biased region" description="Polar residues" evidence="1">
    <location>
        <begin position="26"/>
        <end position="40"/>
    </location>
</feature>
<evidence type="ECO:0000256" key="2">
    <source>
        <dbReference type="SAM" id="Phobius"/>
    </source>
</evidence>
<organism evidence="3 4">
    <name type="scientific">Marasmiellus scandens</name>
    <dbReference type="NCBI Taxonomy" id="2682957"/>
    <lineage>
        <taxon>Eukaryota</taxon>
        <taxon>Fungi</taxon>
        <taxon>Dikarya</taxon>
        <taxon>Basidiomycota</taxon>
        <taxon>Agaricomycotina</taxon>
        <taxon>Agaricomycetes</taxon>
        <taxon>Agaricomycetidae</taxon>
        <taxon>Agaricales</taxon>
        <taxon>Marasmiineae</taxon>
        <taxon>Omphalotaceae</taxon>
        <taxon>Marasmiellus</taxon>
    </lineage>
</organism>
<dbReference type="InterPro" id="IPR053216">
    <property type="entry name" value="Appressorial_penetr-assoc"/>
</dbReference>
<feature type="region of interest" description="Disordered" evidence="1">
    <location>
        <begin position="271"/>
        <end position="294"/>
    </location>
</feature>
<proteinExistence type="predicted"/>
<feature type="compositionally biased region" description="Low complexity" evidence="1">
    <location>
        <begin position="271"/>
        <end position="291"/>
    </location>
</feature>
<feature type="compositionally biased region" description="Basic and acidic residues" evidence="1">
    <location>
        <begin position="469"/>
        <end position="478"/>
    </location>
</feature>
<sequence>MTAQRENSGALSGLSLPLSFSDSTKNKNSNVNRQDQQSSLTLDSRVIASGFANDGQDQPEAGQVPSLTSPNNFVNFCLMVSNLPIANGQQLSTGSCNPAPRGVSPSVDNMPSTKFTFPRNGGTLKAGDPFTISIATQKLETGFYTNFRKTFLAAPQQISSDGLVFGYYTIVIDELSSPDQTTPTDPKQFVFWRVLFRLARSGVVTVDVDTGLPAGDYRLTATPYAANHQPIFSPVQQHGFFGDVIYFNVTGNAQVRITLAEFPPEVSSAMPTGTTATTSIAPTSSNPNLPGGSSGSRVNIKAIAGRAVSGVLFLALIIVSWLYLRSLRRQRQQSTNRLLSGRMSQPLTPLRQIIIPILDHLEERHTSAPETSDQQAPALDVSQNELVQTVTMRSSTASDTTLEGVDFAPSGSLVRQTSDWSLHPTPGSLFRQSIHDHAHRVSDITNLSRQAIAGSVASDATLTAWLPKTDNKPNKLEDSGSGNESEPPHPSVSSPTPLLADTDSFRVSSERIPSWSTMSSVPSYHTNA</sequence>
<keyword evidence="4" id="KW-1185">Reference proteome</keyword>
<evidence type="ECO:0000313" key="4">
    <source>
        <dbReference type="Proteomes" id="UP001498398"/>
    </source>
</evidence>
<feature type="region of interest" description="Disordered" evidence="1">
    <location>
        <begin position="464"/>
        <end position="528"/>
    </location>
</feature>
<evidence type="ECO:0000313" key="3">
    <source>
        <dbReference type="EMBL" id="KAK7466368.1"/>
    </source>
</evidence>
<dbReference type="Proteomes" id="UP001498398">
    <property type="component" value="Unassembled WGS sequence"/>
</dbReference>